<dbReference type="Proteomes" id="UP001304419">
    <property type="component" value="Chromosome 2"/>
</dbReference>
<protein>
    <submittedName>
        <fullName evidence="3">Uncharacterized protein</fullName>
    </submittedName>
</protein>
<organism evidence="3 6">
    <name type="scientific">Pseudoalteromonas maricaloris</name>
    <dbReference type="NCBI Taxonomy" id="184924"/>
    <lineage>
        <taxon>Bacteria</taxon>
        <taxon>Pseudomonadati</taxon>
        <taxon>Pseudomonadota</taxon>
        <taxon>Gammaproteobacteria</taxon>
        <taxon>Alteromonadales</taxon>
        <taxon>Pseudoalteromonadaceae</taxon>
        <taxon>Pseudoalteromonas</taxon>
    </lineage>
</organism>
<accession>A0A8I2KTE2</accession>
<evidence type="ECO:0000313" key="7">
    <source>
        <dbReference type="Proteomes" id="UP001304419"/>
    </source>
</evidence>
<evidence type="ECO:0000256" key="1">
    <source>
        <dbReference type="SAM" id="MobiDB-lite"/>
    </source>
</evidence>
<evidence type="ECO:0000313" key="5">
    <source>
        <dbReference type="EMBL" id="WOX31390.1"/>
    </source>
</evidence>
<keyword evidence="2" id="KW-0472">Membrane</keyword>
<dbReference type="EMBL" id="CP137578">
    <property type="protein sequence ID" value="WOX26908.1"/>
    <property type="molecule type" value="Genomic_DNA"/>
</dbReference>
<dbReference type="AlphaFoldDB" id="A0A8I2KTE2"/>
<feature type="transmembrane region" description="Helical" evidence="2">
    <location>
        <begin position="54"/>
        <end position="71"/>
    </location>
</feature>
<keyword evidence="7" id="KW-1185">Reference proteome</keyword>
<dbReference type="Proteomes" id="UP001304419">
    <property type="component" value="Chromosome 1"/>
</dbReference>
<evidence type="ECO:0000313" key="6">
    <source>
        <dbReference type="Proteomes" id="UP000646877"/>
    </source>
</evidence>
<reference evidence="3" key="1">
    <citation type="submission" date="2019-10" db="EMBL/GenBank/DDBJ databases">
        <authorList>
            <person name="Paulsen S."/>
        </authorList>
    </citation>
    <scope>NUCLEOTIDE SEQUENCE</scope>
    <source>
        <strain evidence="3">LMG 19692</strain>
    </source>
</reference>
<proteinExistence type="predicted"/>
<keyword evidence="2" id="KW-0812">Transmembrane</keyword>
<gene>
    <name evidence="3" type="ORF">F9Y85_24380</name>
    <name evidence="4" type="ORF">R5H13_09515</name>
    <name evidence="5" type="ORF">R5H13_20845</name>
</gene>
<sequence length="72" mass="6803">MVGALLGATGAMPNLTNGAGSPITAGPATSGVGDQSQSSGFQGGNVNFGGGGNNQLLIVGVLVVAGAYLLTR</sequence>
<dbReference type="Proteomes" id="UP000646877">
    <property type="component" value="Unassembled WGS sequence"/>
</dbReference>
<evidence type="ECO:0000313" key="3">
    <source>
        <dbReference type="EMBL" id="NLR24382.1"/>
    </source>
</evidence>
<dbReference type="EMBL" id="CP137579">
    <property type="protein sequence ID" value="WOX31390.1"/>
    <property type="molecule type" value="Genomic_DNA"/>
</dbReference>
<feature type="region of interest" description="Disordered" evidence="1">
    <location>
        <begin position="1"/>
        <end position="38"/>
    </location>
</feature>
<reference evidence="4 7" key="2">
    <citation type="submission" date="2023-10" db="EMBL/GenBank/DDBJ databases">
        <title>To unveil natural product biosynthetic capacity in Pseudoalteromonas.</title>
        <authorList>
            <person name="Wang J."/>
        </authorList>
    </citation>
    <scope>NUCLEOTIDE SEQUENCE [LARGE SCALE GENOMIC DNA]</scope>
    <source>
        <strain evidence="4 7">DSM 15914</strain>
    </source>
</reference>
<evidence type="ECO:0000313" key="4">
    <source>
        <dbReference type="EMBL" id="WOX26908.1"/>
    </source>
</evidence>
<name>A0A8I2KTE2_9GAMM</name>
<dbReference type="EMBL" id="WEIA01000034">
    <property type="protein sequence ID" value="NLR24382.1"/>
    <property type="molecule type" value="Genomic_DNA"/>
</dbReference>
<dbReference type="RefSeq" id="WP_193522640.1">
    <property type="nucleotide sequence ID" value="NZ_CBCSDF010000038.1"/>
</dbReference>
<evidence type="ECO:0000256" key="2">
    <source>
        <dbReference type="SAM" id="Phobius"/>
    </source>
</evidence>
<keyword evidence="2" id="KW-1133">Transmembrane helix</keyword>